<name>A0A5B0BLT3_9ACTN</name>
<feature type="domain" description="HTH marR-type" evidence="2">
    <location>
        <begin position="16"/>
        <end position="65"/>
    </location>
</feature>
<dbReference type="EMBL" id="VDFC01000010">
    <property type="protein sequence ID" value="KAA0942212.1"/>
    <property type="molecule type" value="Genomic_DNA"/>
</dbReference>
<evidence type="ECO:0000259" key="2">
    <source>
        <dbReference type="Pfam" id="PF12802"/>
    </source>
</evidence>
<feature type="region of interest" description="Disordered" evidence="1">
    <location>
        <begin position="99"/>
        <end position="124"/>
    </location>
</feature>
<dbReference type="InterPro" id="IPR036390">
    <property type="entry name" value="WH_DNA-bd_sf"/>
</dbReference>
<keyword evidence="4" id="KW-1185">Reference proteome</keyword>
<accession>A0A5B0BLT3</accession>
<sequence>MGEVPETHSGWTFLTNHARVLAAIAEDQNVRIRDIAARCRLTERAVQKIISDLEQGGYLTHTRQGRSNEYRIEPGTILRHPADAGLSVSGLLAVLARYDTRHDAPPQEPRPAAVPEQGPPASDR</sequence>
<protein>
    <submittedName>
        <fullName evidence="3">MarR family transcriptional regulator</fullName>
    </submittedName>
</protein>
<proteinExistence type="predicted"/>
<dbReference type="RefSeq" id="WP_149509767.1">
    <property type="nucleotide sequence ID" value="NZ_VDFC01000010.1"/>
</dbReference>
<dbReference type="InterPro" id="IPR000835">
    <property type="entry name" value="HTH_MarR-typ"/>
</dbReference>
<dbReference type="SUPFAM" id="SSF46785">
    <property type="entry name" value="Winged helix' DNA-binding domain"/>
    <property type="match status" value="1"/>
</dbReference>
<dbReference type="Proteomes" id="UP000324965">
    <property type="component" value="Unassembled WGS sequence"/>
</dbReference>
<evidence type="ECO:0000313" key="3">
    <source>
        <dbReference type="EMBL" id="KAA0942212.1"/>
    </source>
</evidence>
<dbReference type="Pfam" id="PF12802">
    <property type="entry name" value="MarR_2"/>
    <property type="match status" value="1"/>
</dbReference>
<dbReference type="OrthoDB" id="371140at2"/>
<reference evidence="3 4" key="1">
    <citation type="submission" date="2019-05" db="EMBL/GenBank/DDBJ databases">
        <authorList>
            <person name="Hariharan J."/>
            <person name="Choudoir M.J."/>
            <person name="Diebold P."/>
            <person name="Panke-Buisse K."/>
            <person name="Buckley D.H."/>
        </authorList>
    </citation>
    <scope>NUCLEOTIDE SEQUENCE [LARGE SCALE GENOMIC DNA]</scope>
    <source>
        <strain evidence="3 4">SUN51</strain>
    </source>
</reference>
<comment type="caution">
    <text evidence="3">The sequence shown here is derived from an EMBL/GenBank/DDBJ whole genome shotgun (WGS) entry which is preliminary data.</text>
</comment>
<dbReference type="Gene3D" id="1.10.10.10">
    <property type="entry name" value="Winged helix-like DNA-binding domain superfamily/Winged helix DNA-binding domain"/>
    <property type="match status" value="1"/>
</dbReference>
<organism evidence="3 4">
    <name type="scientific">Streptomyces apricus</name>
    <dbReference type="NCBI Taxonomy" id="1828112"/>
    <lineage>
        <taxon>Bacteria</taxon>
        <taxon>Bacillati</taxon>
        <taxon>Actinomycetota</taxon>
        <taxon>Actinomycetes</taxon>
        <taxon>Kitasatosporales</taxon>
        <taxon>Streptomycetaceae</taxon>
        <taxon>Streptomyces</taxon>
    </lineage>
</organism>
<dbReference type="AlphaFoldDB" id="A0A5B0BLT3"/>
<gene>
    <name evidence="3" type="ORF">FGF04_03800</name>
</gene>
<evidence type="ECO:0000256" key="1">
    <source>
        <dbReference type="SAM" id="MobiDB-lite"/>
    </source>
</evidence>
<dbReference type="GO" id="GO:0003700">
    <property type="term" value="F:DNA-binding transcription factor activity"/>
    <property type="evidence" value="ECO:0007669"/>
    <property type="project" value="InterPro"/>
</dbReference>
<evidence type="ECO:0000313" key="4">
    <source>
        <dbReference type="Proteomes" id="UP000324965"/>
    </source>
</evidence>
<dbReference type="InterPro" id="IPR036388">
    <property type="entry name" value="WH-like_DNA-bd_sf"/>
</dbReference>